<evidence type="ECO:0000313" key="8">
    <source>
        <dbReference type="Proteomes" id="UP001431776"/>
    </source>
</evidence>
<dbReference type="PRINTS" id="PR00811">
    <property type="entry name" value="BCTERIALGSPD"/>
</dbReference>
<comment type="caution">
    <text evidence="7">The sequence shown here is derived from an EMBL/GenBank/DDBJ whole genome shotgun (WGS) entry which is preliminary data.</text>
</comment>
<dbReference type="Gene3D" id="3.30.1370.130">
    <property type="match status" value="1"/>
</dbReference>
<dbReference type="PANTHER" id="PTHR30332:SF24">
    <property type="entry name" value="SECRETIN GSPD-RELATED"/>
    <property type="match status" value="1"/>
</dbReference>
<proteinExistence type="inferred from homology"/>
<dbReference type="GO" id="GO:0015627">
    <property type="term" value="C:type II protein secretion system complex"/>
    <property type="evidence" value="ECO:0007669"/>
    <property type="project" value="TreeGrafter"/>
</dbReference>
<evidence type="ECO:0000313" key="7">
    <source>
        <dbReference type="EMBL" id="MDI6448314.1"/>
    </source>
</evidence>
<feature type="region of interest" description="Disordered" evidence="5">
    <location>
        <begin position="706"/>
        <end position="739"/>
    </location>
</feature>
<protein>
    <recommendedName>
        <fullName evidence="6">Type II/III secretion system secretin-like domain-containing protein</fullName>
    </recommendedName>
</protein>
<reference evidence="7" key="1">
    <citation type="submission" date="2023-05" db="EMBL/GenBank/DDBJ databases">
        <title>Anaerotaeda fermentans gen. nov., sp. nov., a novel anaerobic planctomycete of the new family within the order Sedimentisphaerales isolated from Taman Peninsula, Russia.</title>
        <authorList>
            <person name="Khomyakova M.A."/>
            <person name="Merkel A.Y."/>
            <person name="Slobodkin A.I."/>
        </authorList>
    </citation>
    <scope>NUCLEOTIDE SEQUENCE</scope>
    <source>
        <strain evidence="7">M17dextr</strain>
    </source>
</reference>
<evidence type="ECO:0000256" key="1">
    <source>
        <dbReference type="ARBA" id="ARBA00004370"/>
    </source>
</evidence>
<dbReference type="PANTHER" id="PTHR30332">
    <property type="entry name" value="PROBABLE GENERAL SECRETION PATHWAY PROTEIN D"/>
    <property type="match status" value="1"/>
</dbReference>
<evidence type="ECO:0000256" key="4">
    <source>
        <dbReference type="RuleBase" id="RU004003"/>
    </source>
</evidence>
<dbReference type="Pfam" id="PF00263">
    <property type="entry name" value="Secretin"/>
    <property type="match status" value="1"/>
</dbReference>
<comment type="subcellular location">
    <subcellularLocation>
        <location evidence="1">Membrane</location>
    </subcellularLocation>
</comment>
<feature type="compositionally biased region" description="Low complexity" evidence="5">
    <location>
        <begin position="721"/>
        <end position="735"/>
    </location>
</feature>
<dbReference type="InterPro" id="IPR008969">
    <property type="entry name" value="CarboxyPept-like_regulatory"/>
</dbReference>
<dbReference type="RefSeq" id="WP_349243722.1">
    <property type="nucleotide sequence ID" value="NZ_JASCXX010000004.1"/>
</dbReference>
<dbReference type="GO" id="GO:0016020">
    <property type="term" value="C:membrane"/>
    <property type="evidence" value="ECO:0007669"/>
    <property type="project" value="UniProtKB-SubCell"/>
</dbReference>
<feature type="compositionally biased region" description="Low complexity" evidence="5">
    <location>
        <begin position="645"/>
        <end position="658"/>
    </location>
</feature>
<name>A0AAW6TY14_9BACT</name>
<sequence>MARQHIGKILSGGVMFLCVMSWFTPATYSQGTVARMKTFTISGNVGLPGVTMQGLPGEPTSDENGVYTAEVNYNWSGTVQPVKTGYTFEPKQKSYQNVKADQSNENYSADLMKFTVSGSVGQPGVTMNGFPDNPVTDASGRFSTTVEYGWSGMVIPEKIGYQFEPGSKVYAPVERDLRSETYVAKEVRFTISGSAGAEGVTMKGLPGNPVTAGGGTYRVEVPYGWSGTVTPTKDGHTFTPSSKDYSDVLEPRTNENYTAHVSMFRISGSVGLPGVTLEGLPDNPMTDMDGSYAVSVPYGWDGKVTPVRAGYTFKPASKAYTKVVVDRENENYSAEIVQLTISGNTGTGGVKLEGLPGDPTSDATGFYTVKVEYAWSGTVTPVKEGWSFDPGNLMFSSITADRTNQNFKGTPITYTISGNVGLANVMMDGLPNRPVTGADGSYSAIVPHKWKGTVTPRRPGYTFEPGSRSYEELLISQMSQDFQASAIQLTVSGKVMSETGPVANVNVVADNNGGTAITDGNGEYQLSVDYGWRGRITPTRDGYTFTPANRMLETVAQNVPNVSFTGRVRMMTIIDSIVFDGTEPIEGVTITADPGGTTAITNLEGKYTIQVPYGWTGDLVFAKEGFEFDPASISYLNVTENIDRTAPARTTPPAQRPADVTPPARTPVEQPPSMSTTPDTETDPERRRLMTEIERLLQENQALRTLSDGPDAQPGLEDELPTVQSQPPTRTPSQPGRLLAPATAGYTVLDVLTRIYEQTGVKIAVDATVKPTPISIDFDISLLTPAQVPLALQRTLEQTSYKFKAVGDTYLVYMPITNTFQGDDLRTVLQTVAMTAGVTIVPDPNVFGEVFADLHEVDLDTALRIILAGSPFVVQRTPDYYLVADRGVGSDAFAEISETHNVFLNYRVPVRVTELLSSAFTSYVRVSNDPNSRVVSVTAPPDLARRIVNEIKRLDLKPRHVLLDARVVVMERNDLLNVGVEWGWPQISMGAFGTSFDLDNGGGSWPWGIQMGYTPDGTFTNSLLMALNLLQQNGQADVVSNPQVLAQDGRMSELGVLTEEYYILTPQTANLGTFYMQSEMVMIESGTKLSIMPRIGDNNDITLEMATEVSDSIPSGSSTQLPVVTRRTARNVVTVKDGGTVALAGLTESRSRKTDKRVPGLSNLPLLGGLFKNTDGTQVSKEIAVFVTAHLVPDGTTVRASSPQIQPLPLGTGASGQAPRSGLSDADIRDSITRLR</sequence>
<evidence type="ECO:0000256" key="2">
    <source>
        <dbReference type="ARBA" id="ARBA00022729"/>
    </source>
</evidence>
<feature type="domain" description="Type II/III secretion system secretin-like" evidence="6">
    <location>
        <begin position="1029"/>
        <end position="1192"/>
    </location>
</feature>
<dbReference type="AlphaFoldDB" id="A0AAW6TY14"/>
<organism evidence="7 8">
    <name type="scientific">Anaerobaca lacustris</name>
    <dbReference type="NCBI Taxonomy" id="3044600"/>
    <lineage>
        <taxon>Bacteria</taxon>
        <taxon>Pseudomonadati</taxon>
        <taxon>Planctomycetota</taxon>
        <taxon>Phycisphaerae</taxon>
        <taxon>Sedimentisphaerales</taxon>
        <taxon>Anaerobacaceae</taxon>
        <taxon>Anaerobaca</taxon>
    </lineage>
</organism>
<comment type="similarity">
    <text evidence="4">Belongs to the bacterial secretin family.</text>
</comment>
<dbReference type="InterPro" id="IPR050810">
    <property type="entry name" value="Bact_Secretion_Sys_Channel"/>
</dbReference>
<feature type="compositionally biased region" description="Basic and acidic residues" evidence="5">
    <location>
        <begin position="1226"/>
        <end position="1236"/>
    </location>
</feature>
<feature type="region of interest" description="Disordered" evidence="5">
    <location>
        <begin position="645"/>
        <end position="685"/>
    </location>
</feature>
<feature type="region of interest" description="Disordered" evidence="5">
    <location>
        <begin position="1197"/>
        <end position="1236"/>
    </location>
</feature>
<keyword evidence="2" id="KW-0732">Signal</keyword>
<evidence type="ECO:0000256" key="3">
    <source>
        <dbReference type="ARBA" id="ARBA00023136"/>
    </source>
</evidence>
<gene>
    <name evidence="7" type="ORF">QJ522_04600</name>
</gene>
<keyword evidence="8" id="KW-1185">Reference proteome</keyword>
<evidence type="ECO:0000259" key="6">
    <source>
        <dbReference type="Pfam" id="PF00263"/>
    </source>
</evidence>
<dbReference type="InterPro" id="IPR001775">
    <property type="entry name" value="GspD/PilQ"/>
</dbReference>
<keyword evidence="3" id="KW-0472">Membrane</keyword>
<dbReference type="EMBL" id="JASCXX010000004">
    <property type="protein sequence ID" value="MDI6448314.1"/>
    <property type="molecule type" value="Genomic_DNA"/>
</dbReference>
<evidence type="ECO:0000256" key="5">
    <source>
        <dbReference type="SAM" id="MobiDB-lite"/>
    </source>
</evidence>
<dbReference type="SUPFAM" id="SSF49464">
    <property type="entry name" value="Carboxypeptidase regulatory domain-like"/>
    <property type="match status" value="2"/>
</dbReference>
<dbReference type="PROSITE" id="PS00875">
    <property type="entry name" value="T2SP_D"/>
    <property type="match status" value="1"/>
</dbReference>
<dbReference type="InterPro" id="IPR004846">
    <property type="entry name" value="T2SS/T3SS_dom"/>
</dbReference>
<dbReference type="GO" id="GO:0009306">
    <property type="term" value="P:protein secretion"/>
    <property type="evidence" value="ECO:0007669"/>
    <property type="project" value="InterPro"/>
</dbReference>
<accession>A0AAW6TY14</accession>
<dbReference type="InterPro" id="IPR004845">
    <property type="entry name" value="T2SS_GspD_CS"/>
</dbReference>
<dbReference type="Proteomes" id="UP001431776">
    <property type="component" value="Unassembled WGS sequence"/>
</dbReference>